<evidence type="ECO:0000256" key="1">
    <source>
        <dbReference type="ARBA" id="ARBA00022741"/>
    </source>
</evidence>
<dbReference type="InterPro" id="IPR011009">
    <property type="entry name" value="Kinase-like_dom_sf"/>
</dbReference>
<evidence type="ECO:0000256" key="4">
    <source>
        <dbReference type="RuleBase" id="RU000304"/>
    </source>
</evidence>
<evidence type="ECO:0000313" key="7">
    <source>
        <dbReference type="Proteomes" id="UP000039865"/>
    </source>
</evidence>
<accession>A0A078B308</accession>
<dbReference type="PANTHER" id="PTHR24348">
    <property type="entry name" value="SERINE/THREONINE-PROTEIN KINASE UNC-51-RELATED"/>
    <property type="match status" value="1"/>
</dbReference>
<feature type="domain" description="Protein kinase" evidence="5">
    <location>
        <begin position="93"/>
        <end position="325"/>
    </location>
</feature>
<keyword evidence="7" id="KW-1185">Reference proteome</keyword>
<dbReference type="EMBL" id="CCKQ01017004">
    <property type="protein sequence ID" value="CDW88890.1"/>
    <property type="molecule type" value="Genomic_DNA"/>
</dbReference>
<dbReference type="GO" id="GO:0000407">
    <property type="term" value="C:phagophore assembly site"/>
    <property type="evidence" value="ECO:0007669"/>
    <property type="project" value="TreeGrafter"/>
</dbReference>
<dbReference type="InterPro" id="IPR000719">
    <property type="entry name" value="Prot_kinase_dom"/>
</dbReference>
<dbReference type="Pfam" id="PF00069">
    <property type="entry name" value="Pkinase"/>
    <property type="match status" value="1"/>
</dbReference>
<sequence length="451" mass="52224">MSIIDKYLIFQKQNSGTEQMEQFYLKYEFCQFQSLKSQINHDKIIGFCLTYQERGIEIIYQCSAAIQQSENDQKVLLKQLKAHTIKNFRLSSFNFLETLGEGLTSKVYKVSHLKKDNNIFALKVINKIQIDEDLQQSLIDEVKILRKLRNCQNVNRLYKIYETSNNLYLLLEYKEGGDLKRGIIHRDLKPDNILLNQKQRVENDITLADFGFAVDISKKYPDEALICGTAGYFAPEILQGQRYSNKSDIFSTGCILYMLMTNKSLFTGQHQREILLKNKRCLFSSNMNEEIKKYSNDLQDLLNRLLICDQNLRPNAADALSHKLFDEIEEGIKESLILNSIDLEVANSEMVRQKLYDISIFNQHKLLENLETNDLWKIEGQKDPTGITSPELIHQNYITRQNNNNNCFGSPSSYLQIIKNSQRIRDVRNLDIAGLKSSVLVTPQKQKVVSC</sequence>
<proteinExistence type="inferred from homology"/>
<dbReference type="GO" id="GO:0000045">
    <property type="term" value="P:autophagosome assembly"/>
    <property type="evidence" value="ECO:0007669"/>
    <property type="project" value="TreeGrafter"/>
</dbReference>
<dbReference type="PANTHER" id="PTHR24348:SF68">
    <property type="entry name" value="SERINE_THREONINE-PROTEIN KINASE ATG1C"/>
    <property type="match status" value="1"/>
</dbReference>
<evidence type="ECO:0000313" key="6">
    <source>
        <dbReference type="EMBL" id="CDW88890.1"/>
    </source>
</evidence>
<dbReference type="Proteomes" id="UP000039865">
    <property type="component" value="Unassembled WGS sequence"/>
</dbReference>
<protein>
    <submittedName>
        <fullName evidence="6">Serine threonine protein kinase</fullName>
    </submittedName>
</protein>
<keyword evidence="2 3" id="KW-0067">ATP-binding</keyword>
<organism evidence="6 7">
    <name type="scientific">Stylonychia lemnae</name>
    <name type="common">Ciliate</name>
    <dbReference type="NCBI Taxonomy" id="5949"/>
    <lineage>
        <taxon>Eukaryota</taxon>
        <taxon>Sar</taxon>
        <taxon>Alveolata</taxon>
        <taxon>Ciliophora</taxon>
        <taxon>Intramacronucleata</taxon>
        <taxon>Spirotrichea</taxon>
        <taxon>Stichotrichia</taxon>
        <taxon>Sporadotrichida</taxon>
        <taxon>Oxytrichidae</taxon>
        <taxon>Stylonychinae</taxon>
        <taxon>Stylonychia</taxon>
    </lineage>
</organism>
<dbReference type="GO" id="GO:0005776">
    <property type="term" value="C:autophagosome"/>
    <property type="evidence" value="ECO:0007669"/>
    <property type="project" value="TreeGrafter"/>
</dbReference>
<dbReference type="InterPro" id="IPR017441">
    <property type="entry name" value="Protein_kinase_ATP_BS"/>
</dbReference>
<keyword evidence="6" id="KW-0808">Transferase</keyword>
<dbReference type="SMART" id="SM00220">
    <property type="entry name" value="S_TKc"/>
    <property type="match status" value="1"/>
</dbReference>
<gene>
    <name evidence="6" type="primary">Contig5801.g6210</name>
    <name evidence="6" type="ORF">STYLEM_18015</name>
</gene>
<dbReference type="PROSITE" id="PS50011">
    <property type="entry name" value="PROTEIN_KINASE_DOM"/>
    <property type="match status" value="1"/>
</dbReference>
<dbReference type="Gene3D" id="3.30.200.20">
    <property type="entry name" value="Phosphorylase Kinase, domain 1"/>
    <property type="match status" value="1"/>
</dbReference>
<reference evidence="6 7" key="1">
    <citation type="submission" date="2014-06" db="EMBL/GenBank/DDBJ databases">
        <authorList>
            <person name="Swart Estienne"/>
        </authorList>
    </citation>
    <scope>NUCLEOTIDE SEQUENCE [LARGE SCALE GENOMIC DNA]</scope>
    <source>
        <strain evidence="6 7">130c</strain>
    </source>
</reference>
<dbReference type="SUPFAM" id="SSF56112">
    <property type="entry name" value="Protein kinase-like (PK-like)"/>
    <property type="match status" value="1"/>
</dbReference>
<dbReference type="GO" id="GO:0016020">
    <property type="term" value="C:membrane"/>
    <property type="evidence" value="ECO:0007669"/>
    <property type="project" value="TreeGrafter"/>
</dbReference>
<evidence type="ECO:0000259" key="5">
    <source>
        <dbReference type="PROSITE" id="PS50011"/>
    </source>
</evidence>
<dbReference type="OMA" id="DNIDSAC"/>
<name>A0A078B308_STYLE</name>
<dbReference type="InterPro" id="IPR045269">
    <property type="entry name" value="Atg1-like"/>
</dbReference>
<dbReference type="InterPro" id="IPR008271">
    <property type="entry name" value="Ser/Thr_kinase_AS"/>
</dbReference>
<dbReference type="GO" id="GO:0004674">
    <property type="term" value="F:protein serine/threonine kinase activity"/>
    <property type="evidence" value="ECO:0007669"/>
    <property type="project" value="UniProtKB-KW"/>
</dbReference>
<dbReference type="AlphaFoldDB" id="A0A078B308"/>
<feature type="binding site" evidence="3">
    <location>
        <position position="123"/>
    </location>
    <ligand>
        <name>ATP</name>
        <dbReference type="ChEBI" id="CHEBI:30616"/>
    </ligand>
</feature>
<comment type="similarity">
    <text evidence="4">Belongs to the protein kinase superfamily.</text>
</comment>
<dbReference type="Gene3D" id="1.10.510.10">
    <property type="entry name" value="Transferase(Phosphotransferase) domain 1"/>
    <property type="match status" value="1"/>
</dbReference>
<dbReference type="GO" id="GO:0005524">
    <property type="term" value="F:ATP binding"/>
    <property type="evidence" value="ECO:0007669"/>
    <property type="project" value="UniProtKB-UniRule"/>
</dbReference>
<dbReference type="PROSITE" id="PS00107">
    <property type="entry name" value="PROTEIN_KINASE_ATP"/>
    <property type="match status" value="1"/>
</dbReference>
<dbReference type="GO" id="GO:0010506">
    <property type="term" value="P:regulation of autophagy"/>
    <property type="evidence" value="ECO:0007669"/>
    <property type="project" value="InterPro"/>
</dbReference>
<dbReference type="GO" id="GO:0005829">
    <property type="term" value="C:cytosol"/>
    <property type="evidence" value="ECO:0007669"/>
    <property type="project" value="TreeGrafter"/>
</dbReference>
<dbReference type="InParanoid" id="A0A078B308"/>
<dbReference type="OrthoDB" id="293309at2759"/>
<evidence type="ECO:0000256" key="3">
    <source>
        <dbReference type="PROSITE-ProRule" id="PRU10141"/>
    </source>
</evidence>
<dbReference type="PROSITE" id="PS00108">
    <property type="entry name" value="PROTEIN_KINASE_ST"/>
    <property type="match status" value="1"/>
</dbReference>
<keyword evidence="4" id="KW-0723">Serine/threonine-protein kinase</keyword>
<evidence type="ECO:0000256" key="2">
    <source>
        <dbReference type="ARBA" id="ARBA00022840"/>
    </source>
</evidence>
<keyword evidence="1 3" id="KW-0547">Nucleotide-binding</keyword>
<keyword evidence="6" id="KW-0418">Kinase</keyword>